<reference evidence="15" key="1">
    <citation type="submission" date="2019-11" db="EMBL/GenBank/DDBJ databases">
        <title>Isolation and characterization of two novel species in the genus Thiomicrorhabdus.</title>
        <authorList>
            <person name="Mochizuki J."/>
            <person name="Kojima H."/>
            <person name="Fukui M."/>
        </authorList>
    </citation>
    <scope>NUCLEOTIDE SEQUENCE [LARGE SCALE GENOMIC DNA]</scope>
    <source>
        <strain evidence="15">aks77</strain>
    </source>
</reference>
<accession>A0A6F8PSX6</accession>
<dbReference type="Gene3D" id="2.40.30.170">
    <property type="match status" value="1"/>
</dbReference>
<evidence type="ECO:0000256" key="4">
    <source>
        <dbReference type="ARBA" id="ARBA00022475"/>
    </source>
</evidence>
<dbReference type="InterPro" id="IPR058781">
    <property type="entry name" value="HH_AprE-like"/>
</dbReference>
<dbReference type="Pfam" id="PF25994">
    <property type="entry name" value="HH_AprE"/>
    <property type="match status" value="1"/>
</dbReference>
<dbReference type="InterPro" id="IPR010129">
    <property type="entry name" value="T1SS_HlyD"/>
</dbReference>
<dbReference type="NCBIfam" id="TIGR01843">
    <property type="entry name" value="type_I_hlyD"/>
    <property type="match status" value="1"/>
</dbReference>
<feature type="transmembrane region" description="Helical" evidence="9">
    <location>
        <begin position="56"/>
        <end position="73"/>
    </location>
</feature>
<sequence>MSEKPIEGQAQALVEKSQTKSVQGEFIQKEEMTSFKAEERKDIPQIKTEHRGYTRLGLLVLFVTFGLFGGWAAKAPLDSAAVAPGEVIVTSNNRVVQHYEGGIVQDVLVKDGDNVEQGQVLLRLSPTQAQAELDVINGRLIELMGSEARLQAERKDKSRIVFPDALSKAKQSEQIKEVLQGQEEFFQARRKALNSELRIYRQRIDALREQINGLDSQNNTLEERIASYQAEVKDWEALFREQFADKIRLQEMQRELSRLKGEKETNGSEIARLKVQISETESEMVLRKRKFLEEVVSQLRDVQGEKADLESRKIALLDRLERVEITSPIAGTVNGLSIYTAGEVISSGQTLMEIVPSTRNYAVKAKVMPTDIDKVYVGLRADVRFSAFNTQVTKVVEGEVVYLSADKFVDERSDLEYFEARVVITPAGVKQMEDDGIFLLPGMPAETMIKIGERTLLAYFVKPFKDMFAKAFNEE</sequence>
<dbReference type="GO" id="GO:0009306">
    <property type="term" value="P:protein secretion"/>
    <property type="evidence" value="ECO:0007669"/>
    <property type="project" value="InterPro"/>
</dbReference>
<feature type="domain" description="AprE-like long alpha-helical hairpin" evidence="12">
    <location>
        <begin position="129"/>
        <end position="318"/>
    </location>
</feature>
<dbReference type="PRINTS" id="PR01490">
    <property type="entry name" value="RTXTOXIND"/>
</dbReference>
<feature type="region of interest" description="Disordered" evidence="11">
    <location>
        <begin position="1"/>
        <end position="22"/>
    </location>
</feature>
<evidence type="ECO:0000256" key="2">
    <source>
        <dbReference type="ARBA" id="ARBA00009477"/>
    </source>
</evidence>
<dbReference type="Gene3D" id="1.10.287.470">
    <property type="entry name" value="Helix hairpin bin"/>
    <property type="match status" value="1"/>
</dbReference>
<name>A0A6F8PSX6_9GAMM</name>
<evidence type="ECO:0000256" key="6">
    <source>
        <dbReference type="ARBA" id="ARBA00022692"/>
    </source>
</evidence>
<dbReference type="RefSeq" id="WP_173270467.1">
    <property type="nucleotide sequence ID" value="NZ_AP021889.1"/>
</dbReference>
<evidence type="ECO:0000256" key="1">
    <source>
        <dbReference type="ARBA" id="ARBA00004377"/>
    </source>
</evidence>
<organism evidence="14 15">
    <name type="scientific">Thiosulfatimonas sediminis</name>
    <dbReference type="NCBI Taxonomy" id="2675054"/>
    <lineage>
        <taxon>Bacteria</taxon>
        <taxon>Pseudomonadati</taxon>
        <taxon>Pseudomonadota</taxon>
        <taxon>Gammaproteobacteria</taxon>
        <taxon>Thiotrichales</taxon>
        <taxon>Piscirickettsiaceae</taxon>
        <taxon>Thiosulfatimonas</taxon>
    </lineage>
</organism>
<gene>
    <name evidence="14" type="ORF">THMIRHAS_05100</name>
</gene>
<keyword evidence="3 9" id="KW-0813">Transport</keyword>
<evidence type="ECO:0000259" key="13">
    <source>
        <dbReference type="Pfam" id="PF26002"/>
    </source>
</evidence>
<keyword evidence="8 9" id="KW-0472">Membrane</keyword>
<dbReference type="AlphaFoldDB" id="A0A6F8PSX6"/>
<protein>
    <recommendedName>
        <fullName evidence="9">Membrane fusion protein (MFP) family protein</fullName>
    </recommendedName>
</protein>
<dbReference type="SUPFAM" id="SSF111369">
    <property type="entry name" value="HlyD-like secretion proteins"/>
    <property type="match status" value="1"/>
</dbReference>
<dbReference type="InterPro" id="IPR050739">
    <property type="entry name" value="MFP"/>
</dbReference>
<evidence type="ECO:0000256" key="3">
    <source>
        <dbReference type="ARBA" id="ARBA00022448"/>
    </source>
</evidence>
<evidence type="ECO:0000256" key="5">
    <source>
        <dbReference type="ARBA" id="ARBA00022519"/>
    </source>
</evidence>
<keyword evidence="5 9" id="KW-0997">Cell inner membrane</keyword>
<evidence type="ECO:0000256" key="7">
    <source>
        <dbReference type="ARBA" id="ARBA00022989"/>
    </source>
</evidence>
<dbReference type="Pfam" id="PF26002">
    <property type="entry name" value="Beta-barrel_AprE"/>
    <property type="match status" value="1"/>
</dbReference>
<evidence type="ECO:0000259" key="12">
    <source>
        <dbReference type="Pfam" id="PF25994"/>
    </source>
</evidence>
<dbReference type="InterPro" id="IPR006144">
    <property type="entry name" value="Secretion_HlyD_CS"/>
</dbReference>
<dbReference type="PROSITE" id="PS00543">
    <property type="entry name" value="HLYD_FAMILY"/>
    <property type="match status" value="1"/>
</dbReference>
<keyword evidence="6 9" id="KW-0812">Transmembrane</keyword>
<dbReference type="EMBL" id="AP021889">
    <property type="protein sequence ID" value="BBP45137.1"/>
    <property type="molecule type" value="Genomic_DNA"/>
</dbReference>
<evidence type="ECO:0000313" key="14">
    <source>
        <dbReference type="EMBL" id="BBP45137.1"/>
    </source>
</evidence>
<comment type="similarity">
    <text evidence="2 9">Belongs to the membrane fusion protein (MFP) (TC 8.A.1) family.</text>
</comment>
<proteinExistence type="inferred from homology"/>
<dbReference type="GO" id="GO:0005886">
    <property type="term" value="C:plasma membrane"/>
    <property type="evidence" value="ECO:0007669"/>
    <property type="project" value="UniProtKB-SubCell"/>
</dbReference>
<keyword evidence="7 9" id="KW-1133">Transmembrane helix</keyword>
<keyword evidence="4 9" id="KW-1003">Cell membrane</keyword>
<dbReference type="Proteomes" id="UP000501726">
    <property type="component" value="Chromosome"/>
</dbReference>
<comment type="subcellular location">
    <subcellularLocation>
        <location evidence="1 9">Cell inner membrane</location>
        <topology evidence="1 9">Single-pass membrane protein</topology>
    </subcellularLocation>
</comment>
<evidence type="ECO:0000256" key="8">
    <source>
        <dbReference type="ARBA" id="ARBA00023136"/>
    </source>
</evidence>
<evidence type="ECO:0000313" key="15">
    <source>
        <dbReference type="Proteomes" id="UP000501726"/>
    </source>
</evidence>
<evidence type="ECO:0000256" key="11">
    <source>
        <dbReference type="SAM" id="MobiDB-lite"/>
    </source>
</evidence>
<dbReference type="InterPro" id="IPR058982">
    <property type="entry name" value="Beta-barrel_AprE"/>
</dbReference>
<evidence type="ECO:0000256" key="10">
    <source>
        <dbReference type="SAM" id="Coils"/>
    </source>
</evidence>
<feature type="domain" description="AprE-like beta-barrel" evidence="13">
    <location>
        <begin position="363"/>
        <end position="452"/>
    </location>
</feature>
<evidence type="ECO:0000256" key="9">
    <source>
        <dbReference type="RuleBase" id="RU365093"/>
    </source>
</evidence>
<dbReference type="KEGG" id="tse:THMIRHAS_05100"/>
<dbReference type="PANTHER" id="PTHR30386">
    <property type="entry name" value="MEMBRANE FUSION SUBUNIT OF EMRAB-TOLC MULTIDRUG EFFLUX PUMP"/>
    <property type="match status" value="1"/>
</dbReference>
<keyword evidence="10" id="KW-0175">Coiled coil</keyword>
<dbReference type="Gene3D" id="2.40.50.100">
    <property type="match status" value="1"/>
</dbReference>
<dbReference type="PANTHER" id="PTHR30386:SF17">
    <property type="entry name" value="ALKALINE PROTEASE SECRETION PROTEIN APRE"/>
    <property type="match status" value="1"/>
</dbReference>
<keyword evidence="15" id="KW-1185">Reference proteome</keyword>
<feature type="coiled-coil region" evidence="10">
    <location>
        <begin position="190"/>
        <end position="326"/>
    </location>
</feature>